<evidence type="ECO:0000313" key="9">
    <source>
        <dbReference type="EMBL" id="AYV82460.1"/>
    </source>
</evidence>
<dbReference type="InterPro" id="IPR022676">
    <property type="entry name" value="NMT_N"/>
</dbReference>
<dbReference type="SUPFAM" id="SSF55729">
    <property type="entry name" value="Acyl-CoA N-acyltransferases (Nat)"/>
    <property type="match status" value="2"/>
</dbReference>
<dbReference type="GO" id="GO:0004379">
    <property type="term" value="F:glycylpeptide N-tetradecanoyltransferase activity"/>
    <property type="evidence" value="ECO:0007669"/>
    <property type="project" value="UniProtKB-EC"/>
</dbReference>
<proteinExistence type="inferred from homology"/>
<comment type="similarity">
    <text evidence="1 6">Belongs to the NMT family.</text>
</comment>
<dbReference type="Pfam" id="PF02799">
    <property type="entry name" value="NMT_C"/>
    <property type="match status" value="1"/>
</dbReference>
<keyword evidence="3 9" id="KW-0808">Transferase</keyword>
<dbReference type="PANTHER" id="PTHR11377">
    <property type="entry name" value="N-MYRISTOYL TRANSFERASE"/>
    <property type="match status" value="1"/>
</dbReference>
<evidence type="ECO:0000259" key="7">
    <source>
        <dbReference type="Pfam" id="PF01233"/>
    </source>
</evidence>
<dbReference type="Gene3D" id="3.40.630.170">
    <property type="match status" value="1"/>
</dbReference>
<evidence type="ECO:0000256" key="1">
    <source>
        <dbReference type="ARBA" id="ARBA00009469"/>
    </source>
</evidence>
<dbReference type="EMBL" id="MK072383">
    <property type="protein sequence ID" value="AYV82460.1"/>
    <property type="molecule type" value="Genomic_DNA"/>
</dbReference>
<keyword evidence="4" id="KW-0012">Acyltransferase</keyword>
<evidence type="ECO:0000256" key="2">
    <source>
        <dbReference type="ARBA" id="ARBA00012923"/>
    </source>
</evidence>
<dbReference type="InterPro" id="IPR022677">
    <property type="entry name" value="NMT_C"/>
</dbReference>
<evidence type="ECO:0000259" key="8">
    <source>
        <dbReference type="Pfam" id="PF02799"/>
    </source>
</evidence>
<feature type="domain" description="Glycylpeptide N-tetradecanoyltransferase C-terminal" evidence="8">
    <location>
        <begin position="199"/>
        <end position="376"/>
    </location>
</feature>
<accession>A0A3G5A5D3</accession>
<protein>
    <recommendedName>
        <fullName evidence="2">glycylpeptide N-tetradecanoyltransferase</fullName>
        <ecNumber evidence="2">2.3.1.97</ecNumber>
    </recommendedName>
    <alternativeName>
        <fullName evidence="5">Myristoyl-CoA:protein N-myristoyltransferase</fullName>
    </alternativeName>
</protein>
<evidence type="ECO:0000256" key="6">
    <source>
        <dbReference type="RuleBase" id="RU004178"/>
    </source>
</evidence>
<dbReference type="EC" id="2.3.1.97" evidence="2"/>
<organism evidence="9">
    <name type="scientific">Hyperionvirus sp</name>
    <dbReference type="NCBI Taxonomy" id="2487770"/>
    <lineage>
        <taxon>Viruses</taxon>
        <taxon>Varidnaviria</taxon>
        <taxon>Bamfordvirae</taxon>
        <taxon>Nucleocytoviricota</taxon>
        <taxon>Megaviricetes</taxon>
        <taxon>Imitervirales</taxon>
        <taxon>Mimiviridae</taxon>
        <taxon>Klosneuvirinae</taxon>
    </lineage>
</organism>
<evidence type="ECO:0000256" key="4">
    <source>
        <dbReference type="ARBA" id="ARBA00023315"/>
    </source>
</evidence>
<evidence type="ECO:0000256" key="3">
    <source>
        <dbReference type="ARBA" id="ARBA00022679"/>
    </source>
</evidence>
<dbReference type="PIRSF" id="PIRSF015892">
    <property type="entry name" value="N-myristl_transf"/>
    <property type="match status" value="1"/>
</dbReference>
<dbReference type="InterPro" id="IPR016181">
    <property type="entry name" value="Acyl_CoA_acyltransferase"/>
</dbReference>
<dbReference type="InterPro" id="IPR000903">
    <property type="entry name" value="NMT"/>
</dbReference>
<feature type="domain" description="Glycylpeptide N-tetradecanoyltransferase N-terminal" evidence="7">
    <location>
        <begin position="37"/>
        <end position="183"/>
    </location>
</feature>
<name>A0A3G5A5D3_9VIRU</name>
<dbReference type="PANTHER" id="PTHR11377:SF5">
    <property type="entry name" value="GLYCYLPEPTIDE N-TETRADECANOYLTRANSFERASE"/>
    <property type="match status" value="1"/>
</dbReference>
<dbReference type="FunFam" id="3.40.630.170:FF:000003">
    <property type="entry name" value="Glycylpeptide N-tetradecanoyltransferase"/>
    <property type="match status" value="1"/>
</dbReference>
<reference evidence="9" key="1">
    <citation type="submission" date="2018-10" db="EMBL/GenBank/DDBJ databases">
        <title>Hidden diversity of soil giant viruses.</title>
        <authorList>
            <person name="Schulz F."/>
            <person name="Alteio L."/>
            <person name="Goudeau D."/>
            <person name="Ryan E.M."/>
            <person name="Malmstrom R.R."/>
            <person name="Blanchard J."/>
            <person name="Woyke T."/>
        </authorList>
    </citation>
    <scope>NUCLEOTIDE SEQUENCE</scope>
    <source>
        <strain evidence="9">HYV1</strain>
    </source>
</reference>
<dbReference type="Pfam" id="PF01233">
    <property type="entry name" value="NMT"/>
    <property type="match status" value="1"/>
</dbReference>
<sequence>MEKYSSLHKFWDKQPSMSLIDNTAIEDGPIEKDFPVGTELTVLPDKYYWSEADLTDDNILQELFEFLNDNYIEDTDGSMRFTYSKEFLKWSLLVSGYNPEWHLTVRYGSKGKLLAFITAIPCSIRINDTQIKTVEINYLCIHKNLRNKRLAPVLIKEIIRRVSSKGIQQAIYTIGKEITKPIGITKYWHRDLNPKKLIEIGFSYLPPNQSMNQRIRLYKLPLIPQLSLRPLTLSDIPEAYALLNQYLNKFKLRQMFTLEEFTHFFLPKTDIIYTYVLETNSKITDLCSFFSLSSQVLNNTKYSEMKGAYSFYNIASSVPLKDLINDAMILAKTNGFDVYNALDVMDNELFFKDLKFKIGTGGLQYYLYNWRCSPLQPNEISIILF</sequence>
<gene>
    <name evidence="9" type="ORF">Hyperionvirus1_39</name>
</gene>
<evidence type="ECO:0000256" key="5">
    <source>
        <dbReference type="ARBA" id="ARBA00031242"/>
    </source>
</evidence>